<evidence type="ECO:0000256" key="1">
    <source>
        <dbReference type="ARBA" id="ARBA00022679"/>
    </source>
</evidence>
<evidence type="ECO:0000313" key="6">
    <source>
        <dbReference type="EMBL" id="RIB11938.1"/>
    </source>
</evidence>
<keyword evidence="3 6" id="KW-0418">Kinase</keyword>
<dbReference type="AlphaFoldDB" id="A0A397URE6"/>
<evidence type="ECO:0000313" key="7">
    <source>
        <dbReference type="Proteomes" id="UP000266673"/>
    </source>
</evidence>
<dbReference type="PROSITE" id="PS50011">
    <property type="entry name" value="PROTEIN_KINASE_DOM"/>
    <property type="match status" value="1"/>
</dbReference>
<dbReference type="InterPro" id="IPR051681">
    <property type="entry name" value="Ser/Thr_Kinases-Pseudokinases"/>
</dbReference>
<sequence>MQYAPKGSLRQNLCKVAKIMWKEKLELLSYIAFDLKTIHSHGIIHRDLHSGNILQNQLYNAYIGDLGLAEAVNKVLAKSNGIYGVFPYIAPEVLRNRGYTPASDVYSFGIIMWEVSSGRLAFSDKNHDLCFLTEVCNGLRPTVAKNMPQNYIDLMKRCWDNDPEKRPMASEIYEVINSWKNNYEILLKFNKFETILEESGLMHPQAVYTSRFISLNELVTINSHAFCTNGIINDNNKFIENQENSKIIESQEDNIPIECMNKLMLGIEKDKAA</sequence>
<dbReference type="EMBL" id="QKWP01001080">
    <property type="protein sequence ID" value="RIB11938.1"/>
    <property type="molecule type" value="Genomic_DNA"/>
</dbReference>
<dbReference type="InterPro" id="IPR000719">
    <property type="entry name" value="Prot_kinase_dom"/>
</dbReference>
<keyword evidence="4" id="KW-0067">ATP-binding</keyword>
<evidence type="ECO:0000259" key="5">
    <source>
        <dbReference type="PROSITE" id="PS50011"/>
    </source>
</evidence>
<dbReference type="InterPro" id="IPR001245">
    <property type="entry name" value="Ser-Thr/Tyr_kinase_cat_dom"/>
</dbReference>
<dbReference type="PANTHER" id="PTHR44329:SF288">
    <property type="entry name" value="MITOGEN-ACTIVATED PROTEIN KINASE KINASE KINASE 20"/>
    <property type="match status" value="1"/>
</dbReference>
<dbReference type="PANTHER" id="PTHR44329">
    <property type="entry name" value="SERINE/THREONINE-PROTEIN KINASE TNNI3K-RELATED"/>
    <property type="match status" value="1"/>
</dbReference>
<gene>
    <name evidence="6" type="ORF">C2G38_64897</name>
</gene>
<dbReference type="STRING" id="44941.A0A397URE6"/>
<protein>
    <submittedName>
        <fullName evidence="6">Kinase-like domain-containing protein</fullName>
    </submittedName>
</protein>
<comment type="caution">
    <text evidence="6">The sequence shown here is derived from an EMBL/GenBank/DDBJ whole genome shotgun (WGS) entry which is preliminary data.</text>
</comment>
<organism evidence="6 7">
    <name type="scientific">Gigaspora rosea</name>
    <dbReference type="NCBI Taxonomy" id="44941"/>
    <lineage>
        <taxon>Eukaryota</taxon>
        <taxon>Fungi</taxon>
        <taxon>Fungi incertae sedis</taxon>
        <taxon>Mucoromycota</taxon>
        <taxon>Glomeromycotina</taxon>
        <taxon>Glomeromycetes</taxon>
        <taxon>Diversisporales</taxon>
        <taxon>Gigasporaceae</taxon>
        <taxon>Gigaspora</taxon>
    </lineage>
</organism>
<proteinExistence type="predicted"/>
<keyword evidence="2" id="KW-0547">Nucleotide-binding</keyword>
<dbReference type="PRINTS" id="PR00109">
    <property type="entry name" value="TYRKINASE"/>
</dbReference>
<evidence type="ECO:0000256" key="4">
    <source>
        <dbReference type="ARBA" id="ARBA00022840"/>
    </source>
</evidence>
<dbReference type="Proteomes" id="UP000266673">
    <property type="component" value="Unassembled WGS sequence"/>
</dbReference>
<dbReference type="OrthoDB" id="2390637at2759"/>
<keyword evidence="1" id="KW-0808">Transferase</keyword>
<dbReference type="SUPFAM" id="SSF56112">
    <property type="entry name" value="Protein kinase-like (PK-like)"/>
    <property type="match status" value="1"/>
</dbReference>
<dbReference type="GO" id="GO:0004674">
    <property type="term" value="F:protein serine/threonine kinase activity"/>
    <property type="evidence" value="ECO:0007669"/>
    <property type="project" value="TreeGrafter"/>
</dbReference>
<dbReference type="Pfam" id="PF07714">
    <property type="entry name" value="PK_Tyr_Ser-Thr"/>
    <property type="match status" value="1"/>
</dbReference>
<name>A0A397URE6_9GLOM</name>
<reference evidence="6 7" key="1">
    <citation type="submission" date="2018-06" db="EMBL/GenBank/DDBJ databases">
        <title>Comparative genomics reveals the genomic features of Rhizophagus irregularis, R. cerebriforme, R. diaphanum and Gigaspora rosea, and their symbiotic lifestyle signature.</title>
        <authorList>
            <person name="Morin E."/>
            <person name="San Clemente H."/>
            <person name="Chen E.C.H."/>
            <person name="De La Providencia I."/>
            <person name="Hainaut M."/>
            <person name="Kuo A."/>
            <person name="Kohler A."/>
            <person name="Murat C."/>
            <person name="Tang N."/>
            <person name="Roy S."/>
            <person name="Loubradou J."/>
            <person name="Henrissat B."/>
            <person name="Grigoriev I.V."/>
            <person name="Corradi N."/>
            <person name="Roux C."/>
            <person name="Martin F.M."/>
        </authorList>
    </citation>
    <scope>NUCLEOTIDE SEQUENCE [LARGE SCALE GENOMIC DNA]</scope>
    <source>
        <strain evidence="6 7">DAOM 194757</strain>
    </source>
</reference>
<keyword evidence="7" id="KW-1185">Reference proteome</keyword>
<accession>A0A397URE6</accession>
<dbReference type="Gene3D" id="1.10.510.10">
    <property type="entry name" value="Transferase(Phosphotransferase) domain 1"/>
    <property type="match status" value="1"/>
</dbReference>
<feature type="domain" description="Protein kinase" evidence="5">
    <location>
        <begin position="1"/>
        <end position="180"/>
    </location>
</feature>
<evidence type="ECO:0000256" key="2">
    <source>
        <dbReference type="ARBA" id="ARBA00022741"/>
    </source>
</evidence>
<dbReference type="InterPro" id="IPR011009">
    <property type="entry name" value="Kinase-like_dom_sf"/>
</dbReference>
<evidence type="ECO:0000256" key="3">
    <source>
        <dbReference type="ARBA" id="ARBA00022777"/>
    </source>
</evidence>
<dbReference type="GO" id="GO:0005524">
    <property type="term" value="F:ATP binding"/>
    <property type="evidence" value="ECO:0007669"/>
    <property type="project" value="UniProtKB-KW"/>
</dbReference>